<dbReference type="SUPFAM" id="SSF159888">
    <property type="entry name" value="YdhG-like"/>
    <property type="match status" value="1"/>
</dbReference>
<keyword evidence="3" id="KW-1185">Reference proteome</keyword>
<name>A0A1I1B2J8_9BACT</name>
<reference evidence="2 3" key="1">
    <citation type="submission" date="2016-10" db="EMBL/GenBank/DDBJ databases">
        <authorList>
            <person name="de Groot N.N."/>
        </authorList>
    </citation>
    <scope>NUCLEOTIDE SEQUENCE [LARGE SCALE GENOMIC DNA]</scope>
    <source>
        <strain evidence="2 3">DSM 23399</strain>
    </source>
</reference>
<gene>
    <name evidence="2" type="ORF">SAMN04489723_110148</name>
</gene>
<dbReference type="AlphaFoldDB" id="A0A1I1B2J8"/>
<proteinExistence type="predicted"/>
<accession>A0A1I1B2J8</accession>
<dbReference type="InterPro" id="IPR014922">
    <property type="entry name" value="YdhG-like"/>
</dbReference>
<evidence type="ECO:0000313" key="2">
    <source>
        <dbReference type="EMBL" id="SFB44589.1"/>
    </source>
</evidence>
<dbReference type="Pfam" id="PF08818">
    <property type="entry name" value="DUF1801"/>
    <property type="match status" value="1"/>
</dbReference>
<dbReference type="STRING" id="237018.SAMN04489723_110148"/>
<dbReference type="RefSeq" id="WP_092898559.1">
    <property type="nucleotide sequence ID" value="NZ_FOKK01000010.1"/>
</dbReference>
<organism evidence="2 3">
    <name type="scientific">Algoriphagus aquimarinus</name>
    <dbReference type="NCBI Taxonomy" id="237018"/>
    <lineage>
        <taxon>Bacteria</taxon>
        <taxon>Pseudomonadati</taxon>
        <taxon>Bacteroidota</taxon>
        <taxon>Cytophagia</taxon>
        <taxon>Cytophagales</taxon>
        <taxon>Cyclobacteriaceae</taxon>
        <taxon>Algoriphagus</taxon>
    </lineage>
</organism>
<dbReference type="OrthoDB" id="328972at2"/>
<evidence type="ECO:0000313" key="3">
    <source>
        <dbReference type="Proteomes" id="UP000198790"/>
    </source>
</evidence>
<dbReference type="Proteomes" id="UP000198790">
    <property type="component" value="Unassembled WGS sequence"/>
</dbReference>
<feature type="domain" description="YdhG-like" evidence="1">
    <location>
        <begin position="21"/>
        <end position="124"/>
    </location>
</feature>
<evidence type="ECO:0000259" key="1">
    <source>
        <dbReference type="Pfam" id="PF08818"/>
    </source>
</evidence>
<protein>
    <recommendedName>
        <fullName evidence="1">YdhG-like domain-containing protein</fullName>
    </recommendedName>
</protein>
<dbReference type="EMBL" id="FOKK01000010">
    <property type="protein sequence ID" value="SFB44589.1"/>
    <property type="molecule type" value="Genomic_DNA"/>
</dbReference>
<sequence length="138" mass="16166">MELKTNPEVESVFSRYPDSVRDKMLNLRRLVLESAEELNLPSLEETLKWGEPSYLAKKGSTLRMDWKEKSPDQYAIYFKCTSKLVPTFRFIFDDTFDYEGNRAVVFRLDEEIPEAELKQCIKVALTYHQVKHLPTLGL</sequence>